<dbReference type="AlphaFoldDB" id="A0A1Q9BUH6"/>
<name>A0A1Q9BUH6_SYMMI</name>
<feature type="region of interest" description="Disordered" evidence="1">
    <location>
        <begin position="84"/>
        <end position="114"/>
    </location>
</feature>
<keyword evidence="3" id="KW-1185">Reference proteome</keyword>
<dbReference type="OrthoDB" id="10295024at2759"/>
<evidence type="ECO:0000313" key="2">
    <source>
        <dbReference type="EMBL" id="OLP74315.1"/>
    </source>
</evidence>
<sequence length="362" mass="39689">MCFLGIVLWHKGSTTVENKKHFRSMAVSDQITQLNLRADALLQKHHLRCIQDILKEKPDLILGVVKHLESKGIQLPCLESFRKRKAPSSDSLPADGTAEQPNEKGEEASGTPSKIRKTFAVQDENPANWVPHGYTRLDNARAPLLEALCSSVEDISLSPYMLKALKPKGTTATAYCQKLCEVIEYATCFDASQPLTGNMRHIPTLKDTLKAMSQQHGSRAKSLRLPADWGSKDGVYKLEEGEDGQLKVRHVFRDLAIAVPQGDLFLTQDGKNVKTDELEVQKNFSEKKAIITWAGSPETILLAGLPWPPSVAAAAVADPDSLGEKGADGEDGEADKPRLRRKLTFTAAQVEETDAEGSPMKA</sequence>
<reference evidence="2 3" key="1">
    <citation type="submission" date="2016-02" db="EMBL/GenBank/DDBJ databases">
        <title>Genome analysis of coral dinoflagellate symbionts highlights evolutionary adaptations to a symbiotic lifestyle.</title>
        <authorList>
            <person name="Aranda M."/>
            <person name="Li Y."/>
            <person name="Liew Y.J."/>
            <person name="Baumgarten S."/>
            <person name="Simakov O."/>
            <person name="Wilson M."/>
            <person name="Piel J."/>
            <person name="Ashoor H."/>
            <person name="Bougouffa S."/>
            <person name="Bajic V.B."/>
            <person name="Ryu T."/>
            <person name="Ravasi T."/>
            <person name="Bayer T."/>
            <person name="Micklem G."/>
            <person name="Kim H."/>
            <person name="Bhak J."/>
            <person name="Lajeunesse T.C."/>
            <person name="Voolstra C.R."/>
        </authorList>
    </citation>
    <scope>NUCLEOTIDE SEQUENCE [LARGE SCALE GENOMIC DNA]</scope>
    <source>
        <strain evidence="2 3">CCMP2467</strain>
    </source>
</reference>
<dbReference type="Proteomes" id="UP000186817">
    <property type="component" value="Unassembled WGS sequence"/>
</dbReference>
<gene>
    <name evidence="2" type="ORF">AK812_SmicGene46182</name>
</gene>
<evidence type="ECO:0000313" key="3">
    <source>
        <dbReference type="Proteomes" id="UP000186817"/>
    </source>
</evidence>
<comment type="caution">
    <text evidence="2">The sequence shown here is derived from an EMBL/GenBank/DDBJ whole genome shotgun (WGS) entry which is preliminary data.</text>
</comment>
<organism evidence="2 3">
    <name type="scientific">Symbiodinium microadriaticum</name>
    <name type="common">Dinoflagellate</name>
    <name type="synonym">Zooxanthella microadriatica</name>
    <dbReference type="NCBI Taxonomy" id="2951"/>
    <lineage>
        <taxon>Eukaryota</taxon>
        <taxon>Sar</taxon>
        <taxon>Alveolata</taxon>
        <taxon>Dinophyceae</taxon>
        <taxon>Suessiales</taxon>
        <taxon>Symbiodiniaceae</taxon>
        <taxon>Symbiodinium</taxon>
    </lineage>
</organism>
<protein>
    <submittedName>
        <fullName evidence="2">Uncharacterized protein</fullName>
    </submittedName>
</protein>
<feature type="region of interest" description="Disordered" evidence="1">
    <location>
        <begin position="320"/>
        <end position="341"/>
    </location>
</feature>
<dbReference type="EMBL" id="LSRX01003923">
    <property type="protein sequence ID" value="OLP74315.1"/>
    <property type="molecule type" value="Genomic_DNA"/>
</dbReference>
<accession>A0A1Q9BUH6</accession>
<feature type="unsure residue" description="D or N" evidence="2">
    <location>
        <position position="320"/>
    </location>
</feature>
<proteinExistence type="predicted"/>
<evidence type="ECO:0000256" key="1">
    <source>
        <dbReference type="SAM" id="MobiDB-lite"/>
    </source>
</evidence>